<accession>A0A1C7NXR8</accession>
<organism evidence="1 2">
    <name type="scientific">Pararhizobium polonicum</name>
    <dbReference type="NCBI Taxonomy" id="1612624"/>
    <lineage>
        <taxon>Bacteria</taxon>
        <taxon>Pseudomonadati</taxon>
        <taxon>Pseudomonadota</taxon>
        <taxon>Alphaproteobacteria</taxon>
        <taxon>Hyphomicrobiales</taxon>
        <taxon>Rhizobiaceae</taxon>
        <taxon>Rhizobium/Agrobacterium group</taxon>
        <taxon>Pararhizobium</taxon>
    </lineage>
</organism>
<gene>
    <name evidence="1" type="ORF">ADU59_19085</name>
</gene>
<dbReference type="STRING" id="1612624.ADU59_19085"/>
<dbReference type="AlphaFoldDB" id="A0A1C7NXR8"/>
<dbReference type="Proteomes" id="UP000093111">
    <property type="component" value="Unassembled WGS sequence"/>
</dbReference>
<evidence type="ECO:0000313" key="1">
    <source>
        <dbReference type="EMBL" id="OBZ93807.1"/>
    </source>
</evidence>
<sequence>MERVRGNVKGQRSTKRQQPAGYCQFLTWAAECGFRKLLLAGGYVGILPTEGRGWPGTVVQLLLCGDKGFLLFAGRKNVFELPGIDQSITYETNLRPMIRALQSVLTAANLIRSTAVFK</sequence>
<reference evidence="1 2" key="1">
    <citation type="journal article" date="2016" name="Syst. Appl. Microbiol.">
        <title>Pararhizobium polonicum sp. nov. isolated from tumors on stone fruit rootstocks.</title>
        <authorList>
            <person name="Pulawska J."/>
            <person name="Kuzmanovic N."/>
            <person name="Willems A."/>
            <person name="Pothier J.F."/>
        </authorList>
    </citation>
    <scope>NUCLEOTIDE SEQUENCE [LARGE SCALE GENOMIC DNA]</scope>
    <source>
        <strain evidence="1 2">F5.1</strain>
    </source>
</reference>
<dbReference type="EMBL" id="LGLV01000012">
    <property type="protein sequence ID" value="OBZ93807.1"/>
    <property type="molecule type" value="Genomic_DNA"/>
</dbReference>
<name>A0A1C7NXR8_9HYPH</name>
<protein>
    <submittedName>
        <fullName evidence="1">Uncharacterized protein</fullName>
    </submittedName>
</protein>
<evidence type="ECO:0000313" key="2">
    <source>
        <dbReference type="Proteomes" id="UP000093111"/>
    </source>
</evidence>
<comment type="caution">
    <text evidence="1">The sequence shown here is derived from an EMBL/GenBank/DDBJ whole genome shotgun (WGS) entry which is preliminary data.</text>
</comment>
<keyword evidence="2" id="KW-1185">Reference proteome</keyword>
<proteinExistence type="predicted"/>